<accession>A0ABS8WUT5</accession>
<feature type="non-terminal residue" evidence="1">
    <location>
        <position position="1"/>
    </location>
</feature>
<organism evidence="1 2">
    <name type="scientific">Datura stramonium</name>
    <name type="common">Jimsonweed</name>
    <name type="synonym">Common thornapple</name>
    <dbReference type="NCBI Taxonomy" id="4076"/>
    <lineage>
        <taxon>Eukaryota</taxon>
        <taxon>Viridiplantae</taxon>
        <taxon>Streptophyta</taxon>
        <taxon>Embryophyta</taxon>
        <taxon>Tracheophyta</taxon>
        <taxon>Spermatophyta</taxon>
        <taxon>Magnoliopsida</taxon>
        <taxon>eudicotyledons</taxon>
        <taxon>Gunneridae</taxon>
        <taxon>Pentapetalae</taxon>
        <taxon>asterids</taxon>
        <taxon>lamiids</taxon>
        <taxon>Solanales</taxon>
        <taxon>Solanaceae</taxon>
        <taxon>Solanoideae</taxon>
        <taxon>Datureae</taxon>
        <taxon>Datura</taxon>
    </lineage>
</organism>
<name>A0ABS8WUT5_DATST</name>
<protein>
    <submittedName>
        <fullName evidence="1">Uncharacterized protein</fullName>
    </submittedName>
</protein>
<gene>
    <name evidence="1" type="ORF">HAX54_003611</name>
</gene>
<dbReference type="EMBL" id="JACEIK010011634">
    <property type="protein sequence ID" value="MCE3215808.1"/>
    <property type="molecule type" value="Genomic_DNA"/>
</dbReference>
<dbReference type="Proteomes" id="UP000823775">
    <property type="component" value="Unassembled WGS sequence"/>
</dbReference>
<keyword evidence="2" id="KW-1185">Reference proteome</keyword>
<evidence type="ECO:0000313" key="1">
    <source>
        <dbReference type="EMBL" id="MCE3215808.1"/>
    </source>
</evidence>
<sequence>HAVIALTPPTAWDPTVSCSISLPDGGSFHPSLTLGFFLFEVGELYDGKLSPAVRRGLTDATGISGIWKGAERSGKLLHFRHERGLHDLWVAEVPFIPPLKIRYLYDLILRVSAPYFFDLPFS</sequence>
<comment type="caution">
    <text evidence="1">The sequence shown here is derived from an EMBL/GenBank/DDBJ whole genome shotgun (WGS) entry which is preliminary data.</text>
</comment>
<proteinExistence type="predicted"/>
<reference evidence="1 2" key="1">
    <citation type="journal article" date="2021" name="BMC Genomics">
        <title>Datura genome reveals duplications of psychoactive alkaloid biosynthetic genes and high mutation rate following tissue culture.</title>
        <authorList>
            <person name="Rajewski A."/>
            <person name="Carter-House D."/>
            <person name="Stajich J."/>
            <person name="Litt A."/>
        </authorList>
    </citation>
    <scope>NUCLEOTIDE SEQUENCE [LARGE SCALE GENOMIC DNA]</scope>
    <source>
        <strain evidence="1">AR-01</strain>
    </source>
</reference>
<evidence type="ECO:0000313" key="2">
    <source>
        <dbReference type="Proteomes" id="UP000823775"/>
    </source>
</evidence>